<feature type="domain" description="Plastocyanin-like" evidence="9">
    <location>
        <begin position="98"/>
        <end position="205"/>
    </location>
</feature>
<dbReference type="InterPro" id="IPR001117">
    <property type="entry name" value="Cu-oxidase_2nd"/>
</dbReference>
<keyword evidence="3" id="KW-0560">Oxidoreductase</keyword>
<sequence>MSRLLLCLLILSLANTAYSWQKYAQPLELAKPNKDGVYEFEMSLSKKLSMHVRDGGKRRIVDYEPDTKSWFIRDSDELSSCRKRAPINESSLGDLVQRDGLHKRIILVSGRSPGTPIVVPYGAEVYIRVKNTQPLEKTSLHVHGVDKKNMWYADGAPYIQQCPIDASLSYSYRFIADTAGTHWYHGHAAYDKADGFLGGFVVKHPDETKYDRDYLAIVQDIPVMSTGRDYYTTFEWLGKFAYGYDNNEKCFSCRRIYDGTYIEGCFPIQALTVNEKGWHNQNDLRTRPSRLPLETFRIKSGEKSRLRFVNANNFNAVMVSVEGHKMTVVAADGAPVKPITVDKFMFLTAERYDVVIEGIAKPKKKTYRIIIENIDVYNHDMSLAQPLVGLANLEYEDSILEETDDVDYAHSTCTKKNKCTVLNCPFGQFGSQFPYTCIPAVDLESAELINDKEVLEAKHFTEGYQEHFYSMVSENGHPFRYPTSMPHYNMDRMNEVTKVCDPKCPLSTSNPRDPKCGCYYNYSFKTNDIVQMTMYNMFRPGEILSDTAHAMHFHGFHFYVMKMGFPTYDQKGIINVTNTDIPCNDKTWPCNALPWSDANWMDGNVSGMAKNPSLRDTIVIPPGGYTVIRFRASNPGWWLAHCHTMFHSIAGLGFAFRVGEPGEIPSPPEGFPHGCGNYDAPPLKK</sequence>
<evidence type="ECO:0000313" key="10">
    <source>
        <dbReference type="EMBL" id="KAK0393702.1"/>
    </source>
</evidence>
<reference evidence="10" key="1">
    <citation type="submission" date="2023-06" db="EMBL/GenBank/DDBJ databases">
        <title>Genomic analysis of the entomopathogenic nematode Steinernema hermaphroditum.</title>
        <authorList>
            <person name="Schwarz E.M."/>
            <person name="Heppert J.K."/>
            <person name="Baniya A."/>
            <person name="Schwartz H.T."/>
            <person name="Tan C.-H."/>
            <person name="Antoshechkin I."/>
            <person name="Sternberg P.W."/>
            <person name="Goodrich-Blair H."/>
            <person name="Dillman A.R."/>
        </authorList>
    </citation>
    <scope>NUCLEOTIDE SEQUENCE</scope>
    <source>
        <strain evidence="10">PS9179</strain>
        <tissue evidence="10">Whole animal</tissue>
    </source>
</reference>
<evidence type="ECO:0000256" key="6">
    <source>
        <dbReference type="SAM" id="SignalP"/>
    </source>
</evidence>
<feature type="domain" description="Plastocyanin-like" evidence="7">
    <location>
        <begin position="268"/>
        <end position="395"/>
    </location>
</feature>
<keyword evidence="2" id="KW-0479">Metal-binding</keyword>
<evidence type="ECO:0000256" key="4">
    <source>
        <dbReference type="ARBA" id="ARBA00023008"/>
    </source>
</evidence>
<dbReference type="PANTHER" id="PTHR11709:SF394">
    <property type="entry name" value="FI03373P-RELATED"/>
    <property type="match status" value="1"/>
</dbReference>
<dbReference type="InterPro" id="IPR011706">
    <property type="entry name" value="Cu-oxidase_C"/>
</dbReference>
<dbReference type="InterPro" id="IPR008972">
    <property type="entry name" value="Cupredoxin"/>
</dbReference>
<protein>
    <recommendedName>
        <fullName evidence="12">L-ascorbate oxidase</fullName>
    </recommendedName>
</protein>
<evidence type="ECO:0000259" key="8">
    <source>
        <dbReference type="Pfam" id="PF07731"/>
    </source>
</evidence>
<evidence type="ECO:0000256" key="2">
    <source>
        <dbReference type="ARBA" id="ARBA00022723"/>
    </source>
</evidence>
<dbReference type="InterPro" id="IPR045087">
    <property type="entry name" value="Cu-oxidase_fam"/>
</dbReference>
<gene>
    <name evidence="10" type="ORF">QR680_000360</name>
</gene>
<accession>A0AA39GX24</accession>
<organism evidence="10 11">
    <name type="scientific">Steinernema hermaphroditum</name>
    <dbReference type="NCBI Taxonomy" id="289476"/>
    <lineage>
        <taxon>Eukaryota</taxon>
        <taxon>Metazoa</taxon>
        <taxon>Ecdysozoa</taxon>
        <taxon>Nematoda</taxon>
        <taxon>Chromadorea</taxon>
        <taxon>Rhabditida</taxon>
        <taxon>Tylenchina</taxon>
        <taxon>Panagrolaimomorpha</taxon>
        <taxon>Strongyloidoidea</taxon>
        <taxon>Steinernematidae</taxon>
        <taxon>Steinernema</taxon>
    </lineage>
</organism>
<keyword evidence="6" id="KW-0732">Signal</keyword>
<proteinExistence type="inferred from homology"/>
<feature type="region of interest" description="Disordered" evidence="5">
    <location>
        <begin position="665"/>
        <end position="685"/>
    </location>
</feature>
<dbReference type="GO" id="GO:0005507">
    <property type="term" value="F:copper ion binding"/>
    <property type="evidence" value="ECO:0007669"/>
    <property type="project" value="InterPro"/>
</dbReference>
<evidence type="ECO:0008006" key="12">
    <source>
        <dbReference type="Google" id="ProtNLM"/>
    </source>
</evidence>
<dbReference type="CDD" id="cd13905">
    <property type="entry name" value="CuRO_3_tcLLC2_insect_like"/>
    <property type="match status" value="1"/>
</dbReference>
<comment type="similarity">
    <text evidence="1">Belongs to the multicopper oxidase family.</text>
</comment>
<dbReference type="GO" id="GO:0005886">
    <property type="term" value="C:plasma membrane"/>
    <property type="evidence" value="ECO:0007669"/>
    <property type="project" value="TreeGrafter"/>
</dbReference>
<dbReference type="InterPro" id="IPR011707">
    <property type="entry name" value="Cu-oxidase-like_N"/>
</dbReference>
<dbReference type="Proteomes" id="UP001175271">
    <property type="component" value="Unassembled WGS sequence"/>
</dbReference>
<evidence type="ECO:0000256" key="1">
    <source>
        <dbReference type="ARBA" id="ARBA00010609"/>
    </source>
</evidence>
<dbReference type="Pfam" id="PF00394">
    <property type="entry name" value="Cu-oxidase"/>
    <property type="match status" value="1"/>
</dbReference>
<feature type="signal peptide" evidence="6">
    <location>
        <begin position="1"/>
        <end position="19"/>
    </location>
</feature>
<dbReference type="GO" id="GO:0006826">
    <property type="term" value="P:iron ion transport"/>
    <property type="evidence" value="ECO:0007669"/>
    <property type="project" value="TreeGrafter"/>
</dbReference>
<feature type="chain" id="PRO_5041202685" description="L-ascorbate oxidase" evidence="6">
    <location>
        <begin position="20"/>
        <end position="685"/>
    </location>
</feature>
<evidence type="ECO:0000313" key="11">
    <source>
        <dbReference type="Proteomes" id="UP001175271"/>
    </source>
</evidence>
<comment type="caution">
    <text evidence="10">The sequence shown here is derived from an EMBL/GenBank/DDBJ whole genome shotgun (WGS) entry which is preliminary data.</text>
</comment>
<dbReference type="InterPro" id="IPR002355">
    <property type="entry name" value="Cu_oxidase_Cu_BS"/>
</dbReference>
<evidence type="ECO:0000259" key="9">
    <source>
        <dbReference type="Pfam" id="PF07732"/>
    </source>
</evidence>
<dbReference type="AlphaFoldDB" id="A0AA39GX24"/>
<dbReference type="Pfam" id="PF07731">
    <property type="entry name" value="Cu-oxidase_2"/>
    <property type="match status" value="1"/>
</dbReference>
<evidence type="ECO:0000256" key="5">
    <source>
        <dbReference type="SAM" id="MobiDB-lite"/>
    </source>
</evidence>
<dbReference type="Gene3D" id="2.60.40.420">
    <property type="entry name" value="Cupredoxins - blue copper proteins"/>
    <property type="match status" value="3"/>
</dbReference>
<dbReference type="Pfam" id="PF07732">
    <property type="entry name" value="Cu-oxidase_3"/>
    <property type="match status" value="1"/>
</dbReference>
<keyword evidence="4" id="KW-0186">Copper</keyword>
<dbReference type="PROSITE" id="PS00080">
    <property type="entry name" value="MULTICOPPER_OXIDASE2"/>
    <property type="match status" value="1"/>
</dbReference>
<name>A0AA39GX24_9BILA</name>
<feature type="domain" description="Plastocyanin-like" evidence="8">
    <location>
        <begin position="521"/>
        <end position="659"/>
    </location>
</feature>
<evidence type="ECO:0000256" key="3">
    <source>
        <dbReference type="ARBA" id="ARBA00023002"/>
    </source>
</evidence>
<dbReference type="GO" id="GO:0016491">
    <property type="term" value="F:oxidoreductase activity"/>
    <property type="evidence" value="ECO:0007669"/>
    <property type="project" value="UniProtKB-KW"/>
</dbReference>
<evidence type="ECO:0000259" key="7">
    <source>
        <dbReference type="Pfam" id="PF00394"/>
    </source>
</evidence>
<dbReference type="EMBL" id="JAUCMV010000005">
    <property type="protein sequence ID" value="KAK0393702.1"/>
    <property type="molecule type" value="Genomic_DNA"/>
</dbReference>
<keyword evidence="11" id="KW-1185">Reference proteome</keyword>
<dbReference type="SUPFAM" id="SSF49503">
    <property type="entry name" value="Cupredoxins"/>
    <property type="match status" value="3"/>
</dbReference>
<dbReference type="PANTHER" id="PTHR11709">
    <property type="entry name" value="MULTI-COPPER OXIDASE"/>
    <property type="match status" value="1"/>
</dbReference>